<keyword evidence="3" id="KW-0805">Transcription regulation</keyword>
<dbReference type="Pfam" id="PF26587">
    <property type="entry name" value="AAA_lid_SMAX1"/>
    <property type="match status" value="1"/>
</dbReference>
<dbReference type="GO" id="GO:0005524">
    <property type="term" value="F:ATP binding"/>
    <property type="evidence" value="ECO:0007669"/>
    <property type="project" value="InterPro"/>
</dbReference>
<keyword evidence="9" id="KW-1185">Reference proteome</keyword>
<evidence type="ECO:0000256" key="6">
    <source>
        <dbReference type="SAM" id="MobiDB-lite"/>
    </source>
</evidence>
<sequence>MPTPVSVARQCLAEEAAATLDDAVAVAKRRSHAQTTSLHAISALLALPSSSLREACARARSSACPTRLQFRALELCVGVALDKVSACKSSDEDPPVSNSLMAAIKRSQANQRRHPDTFHLYQQQLNSNSSNQTSVAVVKVELRHFIVSILDDPISTEIVDESSQRVGEILVKGNKRNPLMIGVCAKDALRNFIEGLKKGGTGYVPKEIDGLNLISVDLELSKFINKDLSEEMLELKFKEVADMSENCQGTGMIVNCGDLKPFVDAESVNPVNVLISGLKRLLSSSNGKLWLIGFLAGDDDYKKLLERFPRIDIDLDLHMLPITSSKPSASGGKVFKSSLMGSFVPFGGFFPMPSEQETRGSHATQSSSLCHLCNEKYEQEVSVLKGTPVDADYHLTNRSSWLPMAEFETSKRSDTVEAQDDKTILDYRVMALRRKWNDICQQLHRTCTSQDTFSEAKLRTFSIPPSHNVPIRNDSFQAGSVLGRTRLTNLSPGFPSELLNHSSSKPKLSNPHALESGANVLVELPVQSLEMDDHPNPSCSPQQSAIPSPDVSLSTDLGLGTLYTSKREGRSKPNLQGHSFYKLPMTHENIPSQEKQTYAKGLEYPWKILSEMFCWQFEAIQTIRRTLFCCRDGDSRHQCPKKGNHWLSFLGPDKVAKRKIAASLAEIVFGVSEHFLSLDLSSQDVTNLCNTGSIFCSHGSIYHDMKSERKMIVDCLADELRKRPFSVILLENIEQADFLVQSSLLQAVKTGKFKDSHGRDISINKVIFVMSSGVLKVGENLVFSEVVSEFSEEKILGARNLQMQILVESVHENTISATSVLVTPCNGMYKRKYTNPESTNSVTSKRLRNFSRSNIDLNLPVEDMEEDIDICRSDGESGNSENSELWLEELFIHVDENVVFRPFDFDSLAKKILKDIDVGLRRTVGTKIVLEIDQEVMVQILAAAWLMERETALADWIEQVLFPSIKKAQQRYNGTSNFVFKLVAYEGLVEEQAPGVCLPATIIVK</sequence>
<evidence type="ECO:0000256" key="1">
    <source>
        <dbReference type="ARBA" id="ARBA00008675"/>
    </source>
</evidence>
<evidence type="ECO:0000256" key="2">
    <source>
        <dbReference type="ARBA" id="ARBA00022737"/>
    </source>
</evidence>
<feature type="domain" description="Clp R" evidence="7">
    <location>
        <begin position="8"/>
        <end position="192"/>
    </location>
</feature>
<dbReference type="InterPro" id="IPR036628">
    <property type="entry name" value="Clp_N_dom_sf"/>
</dbReference>
<dbReference type="InterPro" id="IPR051650">
    <property type="entry name" value="SL_signaling_regulator"/>
</dbReference>
<evidence type="ECO:0000256" key="3">
    <source>
        <dbReference type="ARBA" id="ARBA00023015"/>
    </source>
</evidence>
<protein>
    <recommendedName>
        <fullName evidence="7">Clp R domain-containing protein</fullName>
    </recommendedName>
</protein>
<feature type="region of interest" description="Disordered" evidence="6">
    <location>
        <begin position="531"/>
        <end position="551"/>
    </location>
</feature>
<dbReference type="InterPro" id="IPR003959">
    <property type="entry name" value="ATPase_AAA_core"/>
</dbReference>
<name>A0A2Z7AXT0_9LAMI</name>
<reference evidence="8 9" key="1">
    <citation type="journal article" date="2015" name="Proc. Natl. Acad. Sci. U.S.A.">
        <title>The resurrection genome of Boea hygrometrica: A blueprint for survival of dehydration.</title>
        <authorList>
            <person name="Xiao L."/>
            <person name="Yang G."/>
            <person name="Zhang L."/>
            <person name="Yang X."/>
            <person name="Zhao S."/>
            <person name="Ji Z."/>
            <person name="Zhou Q."/>
            <person name="Hu M."/>
            <person name="Wang Y."/>
            <person name="Chen M."/>
            <person name="Xu Y."/>
            <person name="Jin H."/>
            <person name="Xiao X."/>
            <person name="Hu G."/>
            <person name="Bao F."/>
            <person name="Hu Y."/>
            <person name="Wan P."/>
            <person name="Li L."/>
            <person name="Deng X."/>
            <person name="Kuang T."/>
            <person name="Xiang C."/>
            <person name="Zhu J.K."/>
            <person name="Oliver M.J."/>
            <person name="He Y."/>
        </authorList>
    </citation>
    <scope>NUCLEOTIDE SEQUENCE [LARGE SCALE GENOMIC DNA]</scope>
    <source>
        <strain evidence="9">cv. XS01</strain>
    </source>
</reference>
<dbReference type="Pfam" id="PF07724">
    <property type="entry name" value="AAA_2"/>
    <property type="match status" value="1"/>
</dbReference>
<dbReference type="InterPro" id="IPR058954">
    <property type="entry name" value="AAA_lid_SMAX1"/>
</dbReference>
<dbReference type="Gene3D" id="3.40.50.300">
    <property type="entry name" value="P-loop containing nucleotide triphosphate hydrolases"/>
    <property type="match status" value="1"/>
</dbReference>
<evidence type="ECO:0000256" key="5">
    <source>
        <dbReference type="PROSITE-ProRule" id="PRU01251"/>
    </source>
</evidence>
<evidence type="ECO:0000259" key="7">
    <source>
        <dbReference type="PROSITE" id="PS51903"/>
    </source>
</evidence>
<dbReference type="PANTHER" id="PTHR43572">
    <property type="entry name" value="CHAPERONE PROTEIN CLPD, CHLOROPLASTIC"/>
    <property type="match status" value="1"/>
</dbReference>
<organism evidence="8 9">
    <name type="scientific">Dorcoceras hygrometricum</name>
    <dbReference type="NCBI Taxonomy" id="472368"/>
    <lineage>
        <taxon>Eukaryota</taxon>
        <taxon>Viridiplantae</taxon>
        <taxon>Streptophyta</taxon>
        <taxon>Embryophyta</taxon>
        <taxon>Tracheophyta</taxon>
        <taxon>Spermatophyta</taxon>
        <taxon>Magnoliopsida</taxon>
        <taxon>eudicotyledons</taxon>
        <taxon>Gunneridae</taxon>
        <taxon>Pentapetalae</taxon>
        <taxon>asterids</taxon>
        <taxon>lamiids</taxon>
        <taxon>Lamiales</taxon>
        <taxon>Gesneriaceae</taxon>
        <taxon>Didymocarpoideae</taxon>
        <taxon>Trichosporeae</taxon>
        <taxon>Loxocarpinae</taxon>
        <taxon>Dorcoceras</taxon>
    </lineage>
</organism>
<dbReference type="EMBL" id="KV011838">
    <property type="protein sequence ID" value="KZV25750.1"/>
    <property type="molecule type" value="Genomic_DNA"/>
</dbReference>
<comment type="similarity">
    <text evidence="1">Belongs to the ClpA/ClpB family.</text>
</comment>
<dbReference type="InterPro" id="IPR004176">
    <property type="entry name" value="Clp_R_N"/>
</dbReference>
<dbReference type="InterPro" id="IPR027417">
    <property type="entry name" value="P-loop_NTPase"/>
</dbReference>
<dbReference type="Proteomes" id="UP000250235">
    <property type="component" value="Unassembled WGS sequence"/>
</dbReference>
<dbReference type="InterPro" id="IPR058680">
    <property type="entry name" value="NBD_SMAX1-like"/>
</dbReference>
<dbReference type="PANTHER" id="PTHR43572:SF38">
    <property type="entry name" value="PROTEIN SMAX1-LIKE 6"/>
    <property type="match status" value="1"/>
</dbReference>
<dbReference type="PROSITE" id="PS51903">
    <property type="entry name" value="CLP_R"/>
    <property type="match status" value="1"/>
</dbReference>
<dbReference type="Pfam" id="PF23569">
    <property type="entry name" value="NBD_SMAX1"/>
    <property type="match status" value="1"/>
</dbReference>
<keyword evidence="4" id="KW-0804">Transcription</keyword>
<gene>
    <name evidence="8" type="ORF">F511_04811</name>
</gene>
<dbReference type="Gene3D" id="1.10.1780.10">
    <property type="entry name" value="Clp, N-terminal domain"/>
    <property type="match status" value="1"/>
</dbReference>
<evidence type="ECO:0000313" key="8">
    <source>
        <dbReference type="EMBL" id="KZV25750.1"/>
    </source>
</evidence>
<dbReference type="AlphaFoldDB" id="A0A2Z7AXT0"/>
<accession>A0A2Z7AXT0</accession>
<keyword evidence="2 5" id="KW-0677">Repeat</keyword>
<feature type="compositionally biased region" description="Polar residues" evidence="6">
    <location>
        <begin position="537"/>
        <end position="551"/>
    </location>
</feature>
<dbReference type="OrthoDB" id="1723324at2759"/>
<dbReference type="SUPFAM" id="SSF52540">
    <property type="entry name" value="P-loop containing nucleoside triphosphate hydrolases"/>
    <property type="match status" value="1"/>
</dbReference>
<evidence type="ECO:0000313" key="9">
    <source>
        <dbReference type="Proteomes" id="UP000250235"/>
    </source>
</evidence>
<evidence type="ECO:0000256" key="4">
    <source>
        <dbReference type="ARBA" id="ARBA00023163"/>
    </source>
</evidence>
<proteinExistence type="inferred from homology"/>
<dbReference type="GO" id="GO:0016887">
    <property type="term" value="F:ATP hydrolysis activity"/>
    <property type="evidence" value="ECO:0007669"/>
    <property type="project" value="InterPro"/>
</dbReference>